<proteinExistence type="predicted"/>
<evidence type="ECO:0000313" key="2">
    <source>
        <dbReference type="Proteomes" id="UP001346149"/>
    </source>
</evidence>
<accession>A0AAN7R0G5</accession>
<organism evidence="1 2">
    <name type="scientific">Trapa natans</name>
    <name type="common">Water chestnut</name>
    <dbReference type="NCBI Taxonomy" id="22666"/>
    <lineage>
        <taxon>Eukaryota</taxon>
        <taxon>Viridiplantae</taxon>
        <taxon>Streptophyta</taxon>
        <taxon>Embryophyta</taxon>
        <taxon>Tracheophyta</taxon>
        <taxon>Spermatophyta</taxon>
        <taxon>Magnoliopsida</taxon>
        <taxon>eudicotyledons</taxon>
        <taxon>Gunneridae</taxon>
        <taxon>Pentapetalae</taxon>
        <taxon>rosids</taxon>
        <taxon>malvids</taxon>
        <taxon>Myrtales</taxon>
        <taxon>Lythraceae</taxon>
        <taxon>Trapa</taxon>
    </lineage>
</organism>
<keyword evidence="2" id="KW-1185">Reference proteome</keyword>
<name>A0AAN7R0G5_TRANT</name>
<gene>
    <name evidence="1" type="ORF">SAY86_010887</name>
</gene>
<protein>
    <submittedName>
        <fullName evidence="1">Uncharacterized protein</fullName>
    </submittedName>
</protein>
<dbReference type="Proteomes" id="UP001346149">
    <property type="component" value="Unassembled WGS sequence"/>
</dbReference>
<evidence type="ECO:0000313" key="1">
    <source>
        <dbReference type="EMBL" id="KAK4787054.1"/>
    </source>
</evidence>
<dbReference type="AlphaFoldDB" id="A0AAN7R0G5"/>
<dbReference type="EMBL" id="JAXQNO010000012">
    <property type="protein sequence ID" value="KAK4787054.1"/>
    <property type="molecule type" value="Genomic_DNA"/>
</dbReference>
<comment type="caution">
    <text evidence="1">The sequence shown here is derived from an EMBL/GenBank/DDBJ whole genome shotgun (WGS) entry which is preliminary data.</text>
</comment>
<sequence>MACRLQLVEGLILESSAKYRMAAPASRLLLNNSKVSLRLGRGSSLSRSVRDLVEDHELQPMALFVGRLHFQERPQVHVEVPRGTQASTSTLRSGVSRPIFDTDTARSKCRGC</sequence>
<reference evidence="1 2" key="1">
    <citation type="journal article" date="2023" name="Hortic Res">
        <title>Pangenome of water caltrop reveals structural variations and asymmetric subgenome divergence after allopolyploidization.</title>
        <authorList>
            <person name="Zhang X."/>
            <person name="Chen Y."/>
            <person name="Wang L."/>
            <person name="Yuan Y."/>
            <person name="Fang M."/>
            <person name="Shi L."/>
            <person name="Lu R."/>
            <person name="Comes H.P."/>
            <person name="Ma Y."/>
            <person name="Chen Y."/>
            <person name="Huang G."/>
            <person name="Zhou Y."/>
            <person name="Zheng Z."/>
            <person name="Qiu Y."/>
        </authorList>
    </citation>
    <scope>NUCLEOTIDE SEQUENCE [LARGE SCALE GENOMIC DNA]</scope>
    <source>
        <strain evidence="1">F231</strain>
    </source>
</reference>